<reference evidence="1 2" key="1">
    <citation type="submission" date="2017-03" db="EMBL/GenBank/DDBJ databases">
        <title>Rapid Whole Genome Sequencing of Comamonas kerstersii Causing Continuous ambulatory Peritoneal Dialysis-Associated Peritonitis.</title>
        <authorList>
            <person name="Zheng B."/>
        </authorList>
    </citation>
    <scope>NUCLEOTIDE SEQUENCE [LARGE SCALE GENOMIC DNA]</scope>
    <source>
        <strain evidence="1 2">8943</strain>
    </source>
</reference>
<dbReference type="Proteomes" id="UP000242792">
    <property type="component" value="Chromosome"/>
</dbReference>
<protein>
    <submittedName>
        <fullName evidence="1">Uncharacterized protein</fullName>
    </submittedName>
</protein>
<sequence length="79" mass="8733">MLSRRNKEAPKGVTVQIFNPQADKYNQDHGRYCVIDADLLQDAINKTAERYVAEAAKLQPVIDMAEAALKGILTTGDTK</sequence>
<dbReference type="KEGG" id="cke:B5M06_14945"/>
<gene>
    <name evidence="1" type="ORF">B5M06_14945</name>
</gene>
<proteinExistence type="predicted"/>
<accession>A0A1V0BHN5</accession>
<evidence type="ECO:0000313" key="1">
    <source>
        <dbReference type="EMBL" id="AQZ99354.1"/>
    </source>
</evidence>
<organism evidence="1 2">
    <name type="scientific">Comamonas kerstersii</name>
    <dbReference type="NCBI Taxonomy" id="225992"/>
    <lineage>
        <taxon>Bacteria</taxon>
        <taxon>Pseudomonadati</taxon>
        <taxon>Pseudomonadota</taxon>
        <taxon>Betaproteobacteria</taxon>
        <taxon>Burkholderiales</taxon>
        <taxon>Comamonadaceae</taxon>
        <taxon>Comamonas</taxon>
    </lineage>
</organism>
<dbReference type="AlphaFoldDB" id="A0A1V0BHN5"/>
<name>A0A1V0BHN5_9BURK</name>
<dbReference type="EMBL" id="CP020121">
    <property type="protein sequence ID" value="AQZ99354.1"/>
    <property type="molecule type" value="Genomic_DNA"/>
</dbReference>
<evidence type="ECO:0000313" key="2">
    <source>
        <dbReference type="Proteomes" id="UP000242792"/>
    </source>
</evidence>